<gene>
    <name evidence="1" type="ORF">LMG28688_07187</name>
</gene>
<proteinExistence type="predicted"/>
<dbReference type="EMBL" id="CADIKL010000080">
    <property type="protein sequence ID" value="CAB3810223.1"/>
    <property type="molecule type" value="Genomic_DNA"/>
</dbReference>
<evidence type="ECO:0000313" key="2">
    <source>
        <dbReference type="Proteomes" id="UP000494119"/>
    </source>
</evidence>
<sequence>MTEPDALLNAPPRATTLPLLAIVPPAFEIDPAPLRALIVSVPLPAWVIVPWSLTKVVGASVRSVLLV</sequence>
<protein>
    <submittedName>
        <fullName evidence="1">Uncharacterized protein</fullName>
    </submittedName>
</protein>
<organism evidence="1 2">
    <name type="scientific">Paraburkholderia caffeinitolerans</name>
    <dbReference type="NCBI Taxonomy" id="1723730"/>
    <lineage>
        <taxon>Bacteria</taxon>
        <taxon>Pseudomonadati</taxon>
        <taxon>Pseudomonadota</taxon>
        <taxon>Betaproteobacteria</taxon>
        <taxon>Burkholderiales</taxon>
        <taxon>Burkholderiaceae</taxon>
        <taxon>Paraburkholderia</taxon>
    </lineage>
</organism>
<dbReference type="AlphaFoldDB" id="A0A6J5H3Y2"/>
<name>A0A6J5H3Y2_9BURK</name>
<evidence type="ECO:0000313" key="1">
    <source>
        <dbReference type="EMBL" id="CAB3810223.1"/>
    </source>
</evidence>
<reference evidence="1 2" key="1">
    <citation type="submission" date="2020-04" db="EMBL/GenBank/DDBJ databases">
        <authorList>
            <person name="De Canck E."/>
        </authorList>
    </citation>
    <scope>NUCLEOTIDE SEQUENCE [LARGE SCALE GENOMIC DNA]</scope>
    <source>
        <strain evidence="1 2">LMG 28688</strain>
    </source>
</reference>
<dbReference type="Proteomes" id="UP000494119">
    <property type="component" value="Unassembled WGS sequence"/>
</dbReference>
<keyword evidence="2" id="KW-1185">Reference proteome</keyword>
<accession>A0A6J5H3Y2</accession>